<name>A0A834TIT3_9FABA</name>
<dbReference type="AlphaFoldDB" id="A0A834TIT3"/>
<proteinExistence type="predicted"/>
<evidence type="ECO:0000313" key="2">
    <source>
        <dbReference type="Proteomes" id="UP000634136"/>
    </source>
</evidence>
<comment type="caution">
    <text evidence="1">The sequence shown here is derived from an EMBL/GenBank/DDBJ whole genome shotgun (WGS) entry which is preliminary data.</text>
</comment>
<dbReference type="Proteomes" id="UP000634136">
    <property type="component" value="Unassembled WGS sequence"/>
</dbReference>
<gene>
    <name evidence="1" type="ORF">G2W53_027151</name>
</gene>
<accession>A0A834TIT3</accession>
<dbReference type="EMBL" id="JAAIUW010000008">
    <property type="protein sequence ID" value="KAF7821696.1"/>
    <property type="molecule type" value="Genomic_DNA"/>
</dbReference>
<keyword evidence="2" id="KW-1185">Reference proteome</keyword>
<protein>
    <submittedName>
        <fullName evidence="1">Uncharacterized protein</fullName>
    </submittedName>
</protein>
<sequence>MIDCITRRNLTLIREFYTEARLVENMQPMVSGVQTVKVTPPLIRITWQLPEARGCRYQSAKMDPRLCHRAEIVNLLCARNGWNKDNLCLKDLTPRAKNWVHFEDVIWDRIHWTVIGQVQELVLPFPCHLIKMLVDAKVPEYDNDENTTSFRINRGCKRRLKTFGDRHGIKHGDLFLVALARNCPTREVSYLYVLWELLPDRMNFRD</sequence>
<reference evidence="1" key="1">
    <citation type="submission" date="2020-09" db="EMBL/GenBank/DDBJ databases">
        <title>Genome-Enabled Discovery of Anthraquinone Biosynthesis in Senna tora.</title>
        <authorList>
            <person name="Kang S.-H."/>
            <person name="Pandey R.P."/>
            <person name="Lee C.-M."/>
            <person name="Sim J.-S."/>
            <person name="Jeong J.-T."/>
            <person name="Choi B.-S."/>
            <person name="Jung M."/>
            <person name="Ginzburg D."/>
            <person name="Zhao K."/>
            <person name="Won S.Y."/>
            <person name="Oh T.-J."/>
            <person name="Yu Y."/>
            <person name="Kim N.-H."/>
            <person name="Lee O.R."/>
            <person name="Lee T.-H."/>
            <person name="Bashyal P."/>
            <person name="Kim T.-S."/>
            <person name="Lee W.-H."/>
            <person name="Kawkins C."/>
            <person name="Kim C.-K."/>
            <person name="Kim J.S."/>
            <person name="Ahn B.O."/>
            <person name="Rhee S.Y."/>
            <person name="Sohng J.K."/>
        </authorList>
    </citation>
    <scope>NUCLEOTIDE SEQUENCE</scope>
    <source>
        <tissue evidence="1">Leaf</tissue>
    </source>
</reference>
<organism evidence="1 2">
    <name type="scientific">Senna tora</name>
    <dbReference type="NCBI Taxonomy" id="362788"/>
    <lineage>
        <taxon>Eukaryota</taxon>
        <taxon>Viridiplantae</taxon>
        <taxon>Streptophyta</taxon>
        <taxon>Embryophyta</taxon>
        <taxon>Tracheophyta</taxon>
        <taxon>Spermatophyta</taxon>
        <taxon>Magnoliopsida</taxon>
        <taxon>eudicotyledons</taxon>
        <taxon>Gunneridae</taxon>
        <taxon>Pentapetalae</taxon>
        <taxon>rosids</taxon>
        <taxon>fabids</taxon>
        <taxon>Fabales</taxon>
        <taxon>Fabaceae</taxon>
        <taxon>Caesalpinioideae</taxon>
        <taxon>Cassia clade</taxon>
        <taxon>Senna</taxon>
    </lineage>
</organism>
<evidence type="ECO:0000313" key="1">
    <source>
        <dbReference type="EMBL" id="KAF7821696.1"/>
    </source>
</evidence>